<feature type="region of interest" description="Disordered" evidence="1">
    <location>
        <begin position="704"/>
        <end position="755"/>
    </location>
</feature>
<feature type="domain" description="Meiotically up-regulated protein Msb1/Mug8" evidence="2">
    <location>
        <begin position="41"/>
        <end position="444"/>
    </location>
</feature>
<evidence type="ECO:0000313" key="4">
    <source>
        <dbReference type="Proteomes" id="UP000002036"/>
    </source>
</evidence>
<dbReference type="PANTHER" id="PTHR28093">
    <property type="entry name" value="MORPHOGENESIS-RELATED PROTEIN MSB1"/>
    <property type="match status" value="1"/>
</dbReference>
<feature type="region of interest" description="Disordered" evidence="1">
    <location>
        <begin position="1"/>
        <end position="27"/>
    </location>
</feature>
<sequence>MESLKPLPSPPSNPKAAEPTGRKGRLHSAADEDEEFEFFHEFSRDKVKGLIHLITQELKTNAIGIEFLFLPFRPEQSNEKLLRFLNQVFPLGNGVPVNETKQSRIISKTEPWTLFQALKYVWCRLPEGQVITWKAYEAFRVREQSDGYRSRSFLELMPKCLSSPDHASIVYDFFDLIVTASSNSKHNKMSARKISKMFGIWAFRSKVENSPYDFGEPTPEIEKKNSFSEGIEQWIPASDAMFHLLLAFIRSFISNDLKDANIPTSLKTILFNSTYPPKGSTAYDSETILTVPIVSLKTTEFSKKPWQLIERCNELFDFSNYDAFEAREDYALLKSLFKRKKNIDGISHKMSKESRRIMKEISTKHSTFQAGWASQKCVPSDDGMKRLETHLEMGRVDIDDYFIWAWLSTLSHEQTSDKKKLFGRSLILEFEFDGFKKWVIIEECDLSLELKKHEKVDSLEYLKPRDNRDQVHEHQNRSITPAYEKFQHNVENESIPQNKDPLVPFLQSDKLKAEEGISPPHVQDRRHQRSVPKWNPLKSIRKKSSGSSSSNSPLPQAASEQNKASKGYKNKELPPSPPHEQASTRGSRNDSRVLSQFSMLNPENYKLPAIEHDDFKIEIPDIEEDSIALDPEDEAHHTAPIQKDNISLPSTNNGIEDLNEMVDELSKQVRNLRTKGNQSPKSLATNAETFETLTMFERYRDLPKNSTDTLAGSTNSSTVPPLQLDSPRTEKLPGTFPTESPIRRSPQQSFDSHKELKSYQLNQASQVTQADEPNQANQVHQVSPIVFPIDYSQVARAEVSPIRSRGNSPVRKAPYPQQEFGVNNAKFEKPIPETRSPTPPPSQSYIHYEKHMPTNESRGEVNRDFAHRAANRIENKDNIKYSSHEASSYPAPTQVQTPEGAQVAFSGHNAHGYHSQPFAHYPDQSAVPIEGYTNLPVSRPEHSNNQAKALNGGPPLSSNGNRYSYYQAPYGYPQVAHHSGTTASYEIQESSHPPHYPYNPANVAGSQPHRLVTQRPSHPAQQTFSKAYNNQHQSPSSNIHPRFPPQHARQHPHTRVIPQAGASPQPPQVMRSYASPQMAYAPTAQGPAPTSFVASPGTNPAYYGPVHSPPGPQSAPFIPGVPVGGKLHGAYAKKREDRKKLHDTIKNGTFGI</sequence>
<dbReference type="Gene3D" id="1.10.555.10">
    <property type="entry name" value="Rho GTPase activation protein"/>
    <property type="match status" value="1"/>
</dbReference>
<evidence type="ECO:0000259" key="2">
    <source>
        <dbReference type="Pfam" id="PF08101"/>
    </source>
</evidence>
<gene>
    <name evidence="3" type="ordered locus">KLTH0H07040g</name>
</gene>
<feature type="region of interest" description="Disordered" evidence="1">
    <location>
        <begin position="516"/>
        <end position="590"/>
    </location>
</feature>
<dbReference type="EMBL" id="CU928180">
    <property type="protein sequence ID" value="CAR30323.1"/>
    <property type="molecule type" value="Genomic_DNA"/>
</dbReference>
<keyword evidence="4" id="KW-1185">Reference proteome</keyword>
<dbReference type="HOGENOM" id="CLU_004952_0_0_1"/>
<dbReference type="eggNOG" id="ENOG502QUEY">
    <property type="taxonomic scope" value="Eukaryota"/>
</dbReference>
<dbReference type="PANTHER" id="PTHR28093:SF1">
    <property type="entry name" value="MORPHOGENESIS-RELATED PROTEIN MSB1"/>
    <property type="match status" value="1"/>
</dbReference>
<feature type="compositionally biased region" description="Polar residues" evidence="1">
    <location>
        <begin position="581"/>
        <end position="590"/>
    </location>
</feature>
<feature type="compositionally biased region" description="Basic and acidic residues" evidence="1">
    <location>
        <begin position="1133"/>
        <end position="1145"/>
    </location>
</feature>
<reference evidence="3 4" key="1">
    <citation type="journal article" date="2009" name="Genome Res.">
        <title>Comparative genomics of protoploid Saccharomycetaceae.</title>
        <authorList>
            <consortium name="The Genolevures Consortium"/>
            <person name="Souciet J.-L."/>
            <person name="Dujon B."/>
            <person name="Gaillardin C."/>
            <person name="Johnston M."/>
            <person name="Baret P.V."/>
            <person name="Cliften P."/>
            <person name="Sherman D.J."/>
            <person name="Weissenbach J."/>
            <person name="Westhof E."/>
            <person name="Wincker P."/>
            <person name="Jubin C."/>
            <person name="Poulain J."/>
            <person name="Barbe V."/>
            <person name="Segurens B."/>
            <person name="Artiguenave F."/>
            <person name="Anthouard V."/>
            <person name="Vacherie B."/>
            <person name="Val M.-E."/>
            <person name="Fulton R.S."/>
            <person name="Minx P."/>
            <person name="Wilson R."/>
            <person name="Durrens P."/>
            <person name="Jean G."/>
            <person name="Marck C."/>
            <person name="Martin T."/>
            <person name="Nikolski M."/>
            <person name="Rolland T."/>
            <person name="Seret M.-L."/>
            <person name="Casaregola S."/>
            <person name="Despons L."/>
            <person name="Fairhead C."/>
            <person name="Fischer G."/>
            <person name="Lafontaine I."/>
            <person name="Leh V."/>
            <person name="Lemaire M."/>
            <person name="de Montigny J."/>
            <person name="Neuveglise C."/>
            <person name="Thierry A."/>
            <person name="Blanc-Lenfle I."/>
            <person name="Bleykasten C."/>
            <person name="Diffels J."/>
            <person name="Fritsch E."/>
            <person name="Frangeul L."/>
            <person name="Goeffon A."/>
            <person name="Jauniaux N."/>
            <person name="Kachouri-Lafond R."/>
            <person name="Payen C."/>
            <person name="Potier S."/>
            <person name="Pribylova L."/>
            <person name="Ozanne C."/>
            <person name="Richard G.-F."/>
            <person name="Sacerdot C."/>
            <person name="Straub M.-L."/>
            <person name="Talla E."/>
        </authorList>
    </citation>
    <scope>NUCLEOTIDE SEQUENCE [LARGE SCALE GENOMIC DNA]</scope>
    <source>
        <strain evidence="4">ATCC 56472 / CBS 6340 / NRRL Y-8284</strain>
    </source>
</reference>
<feature type="compositionally biased region" description="Polar residues" evidence="1">
    <location>
        <begin position="981"/>
        <end position="991"/>
    </location>
</feature>
<dbReference type="GeneID" id="8294502"/>
<dbReference type="AlphaFoldDB" id="C5E2R2"/>
<dbReference type="InterPro" id="IPR037508">
    <property type="entry name" value="Msb1/Mug8"/>
</dbReference>
<accession>C5E2R2</accession>
<evidence type="ECO:0000256" key="1">
    <source>
        <dbReference type="SAM" id="MobiDB-lite"/>
    </source>
</evidence>
<dbReference type="RefSeq" id="XP_002556185.1">
    <property type="nucleotide sequence ID" value="XM_002556139.1"/>
</dbReference>
<evidence type="ECO:0000313" key="3">
    <source>
        <dbReference type="EMBL" id="CAR30323.1"/>
    </source>
</evidence>
<dbReference type="Proteomes" id="UP000002036">
    <property type="component" value="Chromosome H"/>
</dbReference>
<dbReference type="InParanoid" id="C5E2R2"/>
<protein>
    <submittedName>
        <fullName evidence="3">KLTH0H07040p</fullName>
    </submittedName>
</protein>
<dbReference type="KEGG" id="lth:KLTH0H07040g"/>
<dbReference type="InterPro" id="IPR008936">
    <property type="entry name" value="Rho_GTPase_activation_prot"/>
</dbReference>
<dbReference type="InterPro" id="IPR012965">
    <property type="entry name" value="Msb1/Mug8_dom"/>
</dbReference>
<dbReference type="FunCoup" id="C5E2R2">
    <property type="interactions" value="98"/>
</dbReference>
<feature type="compositionally biased region" description="Polar residues" evidence="1">
    <location>
        <begin position="1014"/>
        <end position="1039"/>
    </location>
</feature>
<proteinExistence type="predicted"/>
<dbReference type="OrthoDB" id="3362494at2759"/>
<dbReference type="CDD" id="cd04401">
    <property type="entry name" value="RhoGAP_fMSB1"/>
    <property type="match status" value="1"/>
</dbReference>
<feature type="region of interest" description="Disordered" evidence="1">
    <location>
        <begin position="1130"/>
        <end position="1152"/>
    </location>
</feature>
<feature type="compositionally biased region" description="Polar residues" evidence="1">
    <location>
        <begin position="704"/>
        <end position="720"/>
    </location>
</feature>
<feature type="region of interest" description="Disordered" evidence="1">
    <location>
        <begin position="981"/>
        <end position="1070"/>
    </location>
</feature>
<feature type="region of interest" description="Disordered" evidence="1">
    <location>
        <begin position="930"/>
        <end position="960"/>
    </location>
</feature>
<dbReference type="OMA" id="LETHLEM"/>
<organism evidence="3 4">
    <name type="scientific">Lachancea thermotolerans (strain ATCC 56472 / CBS 6340 / NRRL Y-8284)</name>
    <name type="common">Yeast</name>
    <name type="synonym">Kluyveromyces thermotolerans</name>
    <dbReference type="NCBI Taxonomy" id="559295"/>
    <lineage>
        <taxon>Eukaryota</taxon>
        <taxon>Fungi</taxon>
        <taxon>Dikarya</taxon>
        <taxon>Ascomycota</taxon>
        <taxon>Saccharomycotina</taxon>
        <taxon>Saccharomycetes</taxon>
        <taxon>Saccharomycetales</taxon>
        <taxon>Saccharomycetaceae</taxon>
        <taxon>Lachancea</taxon>
    </lineage>
</organism>
<name>C5E2R2_LACTC</name>
<dbReference type="Pfam" id="PF08101">
    <property type="entry name" value="Msb1-Mug8_dom"/>
    <property type="match status" value="1"/>
</dbReference>